<dbReference type="Pfam" id="PF20152">
    <property type="entry name" value="DUF6534"/>
    <property type="match status" value="1"/>
</dbReference>
<dbReference type="Proteomes" id="UP001150266">
    <property type="component" value="Unassembled WGS sequence"/>
</dbReference>
<keyword evidence="1" id="KW-0472">Membrane</keyword>
<feature type="domain" description="DUF6534" evidence="2">
    <location>
        <begin position="214"/>
        <end position="300"/>
    </location>
</feature>
<accession>A0A9W9DUY8</accession>
<dbReference type="EMBL" id="JAOTPV010000002">
    <property type="protein sequence ID" value="KAJ4487654.1"/>
    <property type="molecule type" value="Genomic_DNA"/>
</dbReference>
<evidence type="ECO:0000259" key="2">
    <source>
        <dbReference type="Pfam" id="PF20152"/>
    </source>
</evidence>
<feature type="transmembrane region" description="Helical" evidence="1">
    <location>
        <begin position="205"/>
        <end position="229"/>
    </location>
</feature>
<feature type="transmembrane region" description="Helical" evidence="1">
    <location>
        <begin position="59"/>
        <end position="84"/>
    </location>
</feature>
<organism evidence="3 4">
    <name type="scientific">Lentinula aciculospora</name>
    <dbReference type="NCBI Taxonomy" id="153920"/>
    <lineage>
        <taxon>Eukaryota</taxon>
        <taxon>Fungi</taxon>
        <taxon>Dikarya</taxon>
        <taxon>Basidiomycota</taxon>
        <taxon>Agaricomycotina</taxon>
        <taxon>Agaricomycetes</taxon>
        <taxon>Agaricomycetidae</taxon>
        <taxon>Agaricales</taxon>
        <taxon>Marasmiineae</taxon>
        <taxon>Omphalotaceae</taxon>
        <taxon>Lentinula</taxon>
    </lineage>
</organism>
<dbReference type="InterPro" id="IPR045339">
    <property type="entry name" value="DUF6534"/>
</dbReference>
<keyword evidence="1" id="KW-0812">Transmembrane</keyword>
<dbReference type="OrthoDB" id="3206554at2759"/>
<feature type="transmembrane region" description="Helical" evidence="1">
    <location>
        <begin position="166"/>
        <end position="185"/>
    </location>
</feature>
<name>A0A9W9DUY8_9AGAR</name>
<feature type="transmembrane region" description="Helical" evidence="1">
    <location>
        <begin position="96"/>
        <end position="118"/>
    </location>
</feature>
<comment type="caution">
    <text evidence="3">The sequence shown here is derived from an EMBL/GenBank/DDBJ whole genome shotgun (WGS) entry which is preliminary data.</text>
</comment>
<protein>
    <recommendedName>
        <fullName evidence="2">DUF6534 domain-containing protein</fullName>
    </recommendedName>
</protein>
<evidence type="ECO:0000313" key="3">
    <source>
        <dbReference type="EMBL" id="KAJ4487654.1"/>
    </source>
</evidence>
<feature type="transmembrane region" description="Helical" evidence="1">
    <location>
        <begin position="130"/>
        <end position="154"/>
    </location>
</feature>
<reference evidence="3" key="1">
    <citation type="submission" date="2022-08" db="EMBL/GenBank/DDBJ databases">
        <title>A Global Phylogenomic Analysis of the Shiitake Genus Lentinula.</title>
        <authorList>
            <consortium name="DOE Joint Genome Institute"/>
            <person name="Sierra-Patev S."/>
            <person name="Min B."/>
            <person name="Naranjo-Ortiz M."/>
            <person name="Looney B."/>
            <person name="Konkel Z."/>
            <person name="Slot J.C."/>
            <person name="Sakamoto Y."/>
            <person name="Steenwyk J.L."/>
            <person name="Rokas A."/>
            <person name="Carro J."/>
            <person name="Camarero S."/>
            <person name="Ferreira P."/>
            <person name="Molpeceres G."/>
            <person name="Ruiz-Duenas F.J."/>
            <person name="Serrano A."/>
            <person name="Henrissat B."/>
            <person name="Drula E."/>
            <person name="Hughes K.W."/>
            <person name="Mata J.L."/>
            <person name="Ishikawa N.K."/>
            <person name="Vargas-Isla R."/>
            <person name="Ushijima S."/>
            <person name="Smith C.A."/>
            <person name="Ahrendt S."/>
            <person name="Andreopoulos W."/>
            <person name="He G."/>
            <person name="Labutti K."/>
            <person name="Lipzen A."/>
            <person name="Ng V."/>
            <person name="Riley R."/>
            <person name="Sandor L."/>
            <person name="Barry K."/>
            <person name="Martinez A.T."/>
            <person name="Xiao Y."/>
            <person name="Gibbons J.G."/>
            <person name="Terashima K."/>
            <person name="Grigoriev I.V."/>
            <person name="Hibbett D.S."/>
        </authorList>
    </citation>
    <scope>NUCLEOTIDE SEQUENCE</scope>
    <source>
        <strain evidence="3">JLM2183</strain>
    </source>
</reference>
<feature type="transmembrane region" description="Helical" evidence="1">
    <location>
        <begin position="250"/>
        <end position="269"/>
    </location>
</feature>
<dbReference type="PANTHER" id="PTHR40465:SF1">
    <property type="entry name" value="DUF6534 DOMAIN-CONTAINING PROTEIN"/>
    <property type="match status" value="1"/>
</dbReference>
<feature type="transmembrane region" description="Helical" evidence="1">
    <location>
        <begin position="275"/>
        <end position="295"/>
    </location>
</feature>
<dbReference type="PANTHER" id="PTHR40465">
    <property type="entry name" value="CHROMOSOME 1, WHOLE GENOME SHOTGUN SEQUENCE"/>
    <property type="match status" value="1"/>
</dbReference>
<gene>
    <name evidence="3" type="ORF">J3R30DRAFT_827703</name>
</gene>
<sequence>MSIIGLLSIPYLRSHLRLNKYLNCTGDSWRDFFRCCVVILKTTPIVSASNNIMSVRSTFGALLVGAFVAAVLTGIVIAQGVLYLKSNTDSTYIRTMVGVILLLDILHSITICMGLWTWFISLQEAQSSVFVIPISISISVVLTALTTIIAHAFFAWRIFKLSKKNYLLILPIAIPAFLAFIFSCISEVEMVNLRSFPHFRARYSWPFSAALAVSASVDVLITVMMMILLRQHRARSLSLNAVIDSLFMHTLENGAITSLAAIICMIFWLTMKNFVFLGMYFIIDKLYGNSILAVLNYRKRLTRTRDSFPRPGQGNVVDLDVVRFSGTHGPPCPVRASFRSSSSRSILKFPAQICNNGLMDRRTYRAPSSEQVFQISVERSVELQTDDCVVLSRERLGSSASIEVDSSERRVFVE</sequence>
<evidence type="ECO:0000256" key="1">
    <source>
        <dbReference type="SAM" id="Phobius"/>
    </source>
</evidence>
<proteinExistence type="predicted"/>
<evidence type="ECO:0000313" key="4">
    <source>
        <dbReference type="Proteomes" id="UP001150266"/>
    </source>
</evidence>
<keyword evidence="4" id="KW-1185">Reference proteome</keyword>
<keyword evidence="1" id="KW-1133">Transmembrane helix</keyword>
<dbReference type="AlphaFoldDB" id="A0A9W9DUY8"/>